<protein>
    <recommendedName>
        <fullName evidence="10">Phosphate transport system permease protein</fullName>
    </recommendedName>
</protein>
<evidence type="ECO:0000256" key="9">
    <source>
        <dbReference type="RuleBase" id="RU363032"/>
    </source>
</evidence>
<feature type="domain" description="ABC transmembrane type-1" evidence="11">
    <location>
        <begin position="70"/>
        <end position="284"/>
    </location>
</feature>
<dbReference type="PROSITE" id="PS50928">
    <property type="entry name" value="ABC_TM1"/>
    <property type="match status" value="1"/>
</dbReference>
<evidence type="ECO:0000256" key="4">
    <source>
        <dbReference type="ARBA" id="ARBA00022475"/>
    </source>
</evidence>
<dbReference type="Gene3D" id="1.10.3720.10">
    <property type="entry name" value="MetI-like"/>
    <property type="match status" value="1"/>
</dbReference>
<dbReference type="RefSeq" id="WP_154808300.1">
    <property type="nucleotide sequence ID" value="NZ_VIAQ01000006.1"/>
</dbReference>
<keyword evidence="13" id="KW-1185">Reference proteome</keyword>
<feature type="transmembrane region" description="Helical" evidence="9">
    <location>
        <begin position="263"/>
        <end position="287"/>
    </location>
</feature>
<comment type="subcellular location">
    <subcellularLocation>
        <location evidence="1 9">Cell membrane</location>
        <topology evidence="1 9">Multi-pass membrane protein</topology>
    </subcellularLocation>
</comment>
<evidence type="ECO:0000256" key="10">
    <source>
        <dbReference type="RuleBase" id="RU363054"/>
    </source>
</evidence>
<dbReference type="InterPro" id="IPR035906">
    <property type="entry name" value="MetI-like_sf"/>
</dbReference>
<evidence type="ECO:0000259" key="11">
    <source>
        <dbReference type="PROSITE" id="PS50928"/>
    </source>
</evidence>
<feature type="transmembrane region" description="Helical" evidence="9">
    <location>
        <begin position="190"/>
        <end position="215"/>
    </location>
</feature>
<comment type="function">
    <text evidence="10">Part of the binding-protein-dependent transport system for phosphate; probably responsible for the translocation of the substrate across the membrane.</text>
</comment>
<sequence>MLTRNLKEKGIESLLFASGAVAVIALILLCIFLFKEGVLLFKDYSIINFLTDTRWLPTAKEPQFGLLPLLLGSFVVTVGAILFSVPLGLAAAIYISEIADPRFANIMKPVAEILAGIPSVVYGFFGLVVLVPIVQKTLQLPTGQTALTGSIILGIMALPTIISISEDAISSVPRSIKEGSLALGSTQWQTIYKVTFPAALSGISAAVMLGIGRAIGETMTVMMVSGNSAIIPGFPSGLFTSVRTMTATIALEMGEVPQGSDHFHALFAIGSVLFITTFIINIIANYIKRRYRFNL</sequence>
<dbReference type="GO" id="GO:0006817">
    <property type="term" value="P:phosphate ion transport"/>
    <property type="evidence" value="ECO:0007669"/>
    <property type="project" value="UniProtKB-KW"/>
</dbReference>
<evidence type="ECO:0000313" key="12">
    <source>
        <dbReference type="EMBL" id="TQD28196.1"/>
    </source>
</evidence>
<evidence type="ECO:0000256" key="5">
    <source>
        <dbReference type="ARBA" id="ARBA00022592"/>
    </source>
</evidence>
<dbReference type="PANTHER" id="PTHR30425:SF1">
    <property type="entry name" value="PHOSPHATE TRANSPORT SYSTEM PERMEASE PROTEIN PSTC"/>
    <property type="match status" value="1"/>
</dbReference>
<feature type="transmembrane region" description="Helical" evidence="9">
    <location>
        <begin position="146"/>
        <end position="169"/>
    </location>
</feature>
<dbReference type="InterPro" id="IPR000515">
    <property type="entry name" value="MetI-like"/>
</dbReference>
<accession>A0A7Z8KQQ5</accession>
<dbReference type="Proteomes" id="UP000319335">
    <property type="component" value="Unassembled WGS sequence"/>
</dbReference>
<dbReference type="InterPro" id="IPR011864">
    <property type="entry name" value="Phosphate_PstC"/>
</dbReference>
<organism evidence="12 13">
    <name type="scientific">Methanolobus vulcani</name>
    <dbReference type="NCBI Taxonomy" id="38026"/>
    <lineage>
        <taxon>Archaea</taxon>
        <taxon>Methanobacteriati</taxon>
        <taxon>Methanobacteriota</taxon>
        <taxon>Stenosarchaea group</taxon>
        <taxon>Methanomicrobia</taxon>
        <taxon>Methanosarcinales</taxon>
        <taxon>Methanosarcinaceae</taxon>
        <taxon>Methanolobus</taxon>
    </lineage>
</organism>
<dbReference type="OrthoDB" id="338493at2157"/>
<keyword evidence="6 9" id="KW-0812">Transmembrane</keyword>
<dbReference type="NCBIfam" id="TIGR02138">
    <property type="entry name" value="phosphate_pstC"/>
    <property type="match status" value="1"/>
</dbReference>
<keyword evidence="5 10" id="KW-0592">Phosphate transport</keyword>
<dbReference type="Pfam" id="PF00528">
    <property type="entry name" value="BPD_transp_1"/>
    <property type="match status" value="1"/>
</dbReference>
<proteinExistence type="inferred from homology"/>
<dbReference type="CDD" id="cd06261">
    <property type="entry name" value="TM_PBP2"/>
    <property type="match status" value="1"/>
</dbReference>
<evidence type="ECO:0000256" key="7">
    <source>
        <dbReference type="ARBA" id="ARBA00022989"/>
    </source>
</evidence>
<dbReference type="SUPFAM" id="SSF161098">
    <property type="entry name" value="MetI-like"/>
    <property type="match status" value="1"/>
</dbReference>
<keyword evidence="4 10" id="KW-1003">Cell membrane</keyword>
<gene>
    <name evidence="12" type="primary">pstC</name>
    <name evidence="12" type="ORF">FKV42_00525</name>
</gene>
<dbReference type="EMBL" id="VIAQ01000006">
    <property type="protein sequence ID" value="TQD28196.1"/>
    <property type="molecule type" value="Genomic_DNA"/>
</dbReference>
<reference evidence="12 13" key="1">
    <citation type="submission" date="2019-06" db="EMBL/GenBank/DDBJ databases">
        <title>Draft genome sequence of Methanolobus vulcani B1d.</title>
        <authorList>
            <person name="Creighbaum A.J."/>
            <person name="Ticak T."/>
            <person name="Hariraju D."/>
            <person name="Arivett B.A."/>
            <person name="Ferguson D.J.Jr."/>
        </authorList>
    </citation>
    <scope>NUCLEOTIDE SEQUENCE [LARGE SCALE GENOMIC DNA]</scope>
    <source>
        <strain evidence="12 13">B1d</strain>
    </source>
</reference>
<evidence type="ECO:0000256" key="8">
    <source>
        <dbReference type="ARBA" id="ARBA00023136"/>
    </source>
</evidence>
<dbReference type="PANTHER" id="PTHR30425">
    <property type="entry name" value="PHOSPHATE TRANSPORT SYSTEM PERMEASE PROTEIN PST"/>
    <property type="match status" value="1"/>
</dbReference>
<dbReference type="InterPro" id="IPR051124">
    <property type="entry name" value="Phosphate_Transport_Permease"/>
</dbReference>
<comment type="caution">
    <text evidence="12">The sequence shown here is derived from an EMBL/GenBank/DDBJ whole genome shotgun (WGS) entry which is preliminary data.</text>
</comment>
<keyword evidence="7 9" id="KW-1133">Transmembrane helix</keyword>
<feature type="transmembrane region" description="Helical" evidence="9">
    <location>
        <begin position="66"/>
        <end position="92"/>
    </location>
</feature>
<name>A0A7Z8KQQ5_9EURY</name>
<feature type="transmembrane region" description="Helical" evidence="9">
    <location>
        <begin position="113"/>
        <end position="134"/>
    </location>
</feature>
<keyword evidence="3 9" id="KW-0813">Transport</keyword>
<dbReference type="AlphaFoldDB" id="A0A7Z8KQQ5"/>
<dbReference type="GO" id="GO:0005315">
    <property type="term" value="F:phosphate transmembrane transporter activity"/>
    <property type="evidence" value="ECO:0007669"/>
    <property type="project" value="InterPro"/>
</dbReference>
<evidence type="ECO:0000313" key="13">
    <source>
        <dbReference type="Proteomes" id="UP000319335"/>
    </source>
</evidence>
<comment type="similarity">
    <text evidence="2 10">Belongs to the binding-protein-dependent transport system permease family. CysTW subfamily.</text>
</comment>
<evidence type="ECO:0000256" key="2">
    <source>
        <dbReference type="ARBA" id="ARBA00007069"/>
    </source>
</evidence>
<evidence type="ECO:0000256" key="3">
    <source>
        <dbReference type="ARBA" id="ARBA00022448"/>
    </source>
</evidence>
<keyword evidence="8 9" id="KW-0472">Membrane</keyword>
<evidence type="ECO:0000256" key="1">
    <source>
        <dbReference type="ARBA" id="ARBA00004651"/>
    </source>
</evidence>
<dbReference type="GO" id="GO:0005886">
    <property type="term" value="C:plasma membrane"/>
    <property type="evidence" value="ECO:0007669"/>
    <property type="project" value="UniProtKB-SubCell"/>
</dbReference>
<feature type="transmembrane region" description="Helical" evidence="9">
    <location>
        <begin position="12"/>
        <end position="34"/>
    </location>
</feature>
<evidence type="ECO:0000256" key="6">
    <source>
        <dbReference type="ARBA" id="ARBA00022692"/>
    </source>
</evidence>